<reference evidence="3" key="1">
    <citation type="submission" date="2020-04" db="EMBL/GenBank/DDBJ databases">
        <authorList>
            <person name="Zhang T."/>
        </authorList>
    </citation>
    <scope>NUCLEOTIDE SEQUENCE</scope>
    <source>
        <strain evidence="3">HKST-UBA11</strain>
    </source>
</reference>
<reference evidence="3" key="2">
    <citation type="journal article" date="2021" name="Microbiome">
        <title>Successional dynamics and alternative stable states in a saline activated sludge microbial community over 9 years.</title>
        <authorList>
            <person name="Wang Y."/>
            <person name="Ye J."/>
            <person name="Ju F."/>
            <person name="Liu L."/>
            <person name="Boyd J.A."/>
            <person name="Deng Y."/>
            <person name="Parks D.H."/>
            <person name="Jiang X."/>
            <person name="Yin X."/>
            <person name="Woodcroft B.J."/>
            <person name="Tyson G.W."/>
            <person name="Hugenholtz P."/>
            <person name="Polz M.F."/>
            <person name="Zhang T."/>
        </authorList>
    </citation>
    <scope>NUCLEOTIDE SEQUENCE</scope>
    <source>
        <strain evidence="3">HKST-UBA11</strain>
    </source>
</reference>
<evidence type="ECO:0000256" key="2">
    <source>
        <dbReference type="SAM" id="Phobius"/>
    </source>
</evidence>
<keyword evidence="2" id="KW-0812">Transmembrane</keyword>
<feature type="transmembrane region" description="Helical" evidence="2">
    <location>
        <begin position="7"/>
        <end position="27"/>
    </location>
</feature>
<sequence length="486" mass="52121">MSKKARYVIIIVFAATLVMGGVALFIANRLNGNENISESPSEANCPAAGSCEFYDCNSQVVYSENCTSEIVPGFCCTNYITSSPSDRCNMKSQCEQPDLEDGVCENAGEIFNVCDRCSTGKSSRVRAVQGEVGCDYEYEICKVDAACGEVIDFNEEGTSDSMGEECSNDRDVGDEWTECCAGDESGSSRVITKNADCSYSIVEECQPDILCSVSETDAQDTFTPIETEQAQPESTEDSTSQEQQSDNQEVNSLDPDSMGESENTGENVLDTSNQSNDDDQNSVIDSDDSTNTAQDSSGSQSESDTSNNDTTTNSENTGDSADTSGTTTSTPTPSATATVTATITVSPTTSPTLGNGSVSTLTPTPVQQPTSQGTNSVLTPTVTINNDDNQTSNNDNSSDNSNATNELDGELGSLPQTSLWDPWTSLITLLGIGTLSAGIYIYLHPEYQGLLGNLYIRTIYKPLHRKVSFLHKKTRKKEFEKDVLDD</sequence>
<feature type="compositionally biased region" description="Polar residues" evidence="1">
    <location>
        <begin position="353"/>
        <end position="384"/>
    </location>
</feature>
<organism evidence="3 4">
    <name type="scientific">Candidatus Dojkabacteria bacterium</name>
    <dbReference type="NCBI Taxonomy" id="2099670"/>
    <lineage>
        <taxon>Bacteria</taxon>
        <taxon>Candidatus Dojkabacteria</taxon>
    </lineage>
</organism>
<dbReference type="AlphaFoldDB" id="A0A955L8I4"/>
<evidence type="ECO:0000313" key="3">
    <source>
        <dbReference type="EMBL" id="MCA9385574.1"/>
    </source>
</evidence>
<gene>
    <name evidence="3" type="ORF">KC717_02915</name>
</gene>
<feature type="compositionally biased region" description="Acidic residues" evidence="1">
    <location>
        <begin position="276"/>
        <end position="288"/>
    </location>
</feature>
<feature type="region of interest" description="Disordered" evidence="1">
    <location>
        <begin position="225"/>
        <end position="410"/>
    </location>
</feature>
<dbReference type="EMBL" id="JAGQLH010000028">
    <property type="protein sequence ID" value="MCA9385574.1"/>
    <property type="molecule type" value="Genomic_DNA"/>
</dbReference>
<protein>
    <submittedName>
        <fullName evidence="3">Uncharacterized protein</fullName>
    </submittedName>
</protein>
<feature type="compositionally biased region" description="Low complexity" evidence="1">
    <location>
        <begin position="385"/>
        <end position="405"/>
    </location>
</feature>
<evidence type="ECO:0000313" key="4">
    <source>
        <dbReference type="Proteomes" id="UP000754563"/>
    </source>
</evidence>
<dbReference type="Proteomes" id="UP000754563">
    <property type="component" value="Unassembled WGS sequence"/>
</dbReference>
<proteinExistence type="predicted"/>
<accession>A0A955L8I4</accession>
<comment type="caution">
    <text evidence="3">The sequence shown here is derived from an EMBL/GenBank/DDBJ whole genome shotgun (WGS) entry which is preliminary data.</text>
</comment>
<keyword evidence="2" id="KW-0472">Membrane</keyword>
<evidence type="ECO:0000256" key="1">
    <source>
        <dbReference type="SAM" id="MobiDB-lite"/>
    </source>
</evidence>
<feature type="compositionally biased region" description="Low complexity" evidence="1">
    <location>
        <begin position="294"/>
        <end position="352"/>
    </location>
</feature>
<keyword evidence="2" id="KW-1133">Transmembrane helix</keyword>
<feature type="compositionally biased region" description="Low complexity" evidence="1">
    <location>
        <begin position="237"/>
        <end position="249"/>
    </location>
</feature>
<name>A0A955L8I4_9BACT</name>